<dbReference type="EMBL" id="KZ613950">
    <property type="protein sequence ID" value="PMD37042.1"/>
    <property type="molecule type" value="Genomic_DNA"/>
</dbReference>
<protein>
    <submittedName>
        <fullName evidence="2">Uncharacterized protein</fullName>
    </submittedName>
</protein>
<sequence>MSKFPKEKVKKEGSGNGIVLYCMVFIYTITSPINYDRKRPHHPQYTPPLEVITIVSLISSRCMQKKNRFQPASYPTHTGT</sequence>
<feature type="transmembrane region" description="Helical" evidence="1">
    <location>
        <begin position="18"/>
        <end position="35"/>
    </location>
</feature>
<name>A0A2J6REU2_HYAVF</name>
<keyword evidence="3" id="KW-1185">Reference proteome</keyword>
<gene>
    <name evidence="2" type="ORF">L207DRAFT_93087</name>
</gene>
<evidence type="ECO:0000313" key="3">
    <source>
        <dbReference type="Proteomes" id="UP000235786"/>
    </source>
</evidence>
<proteinExistence type="predicted"/>
<dbReference type="AlphaFoldDB" id="A0A2J6REU2"/>
<dbReference type="Proteomes" id="UP000235786">
    <property type="component" value="Unassembled WGS sequence"/>
</dbReference>
<keyword evidence="1" id="KW-0812">Transmembrane</keyword>
<organism evidence="2 3">
    <name type="scientific">Hyaloscypha variabilis (strain UAMH 11265 / GT02V1 / F)</name>
    <name type="common">Meliniomyces variabilis</name>
    <dbReference type="NCBI Taxonomy" id="1149755"/>
    <lineage>
        <taxon>Eukaryota</taxon>
        <taxon>Fungi</taxon>
        <taxon>Dikarya</taxon>
        <taxon>Ascomycota</taxon>
        <taxon>Pezizomycotina</taxon>
        <taxon>Leotiomycetes</taxon>
        <taxon>Helotiales</taxon>
        <taxon>Hyaloscyphaceae</taxon>
        <taxon>Hyaloscypha</taxon>
        <taxon>Hyaloscypha variabilis</taxon>
    </lineage>
</organism>
<accession>A0A2J6REU2</accession>
<keyword evidence="1" id="KW-0472">Membrane</keyword>
<reference evidence="2 3" key="1">
    <citation type="submission" date="2016-04" db="EMBL/GenBank/DDBJ databases">
        <title>A degradative enzymes factory behind the ericoid mycorrhizal symbiosis.</title>
        <authorList>
            <consortium name="DOE Joint Genome Institute"/>
            <person name="Martino E."/>
            <person name="Morin E."/>
            <person name="Grelet G."/>
            <person name="Kuo A."/>
            <person name="Kohler A."/>
            <person name="Daghino S."/>
            <person name="Barry K."/>
            <person name="Choi C."/>
            <person name="Cichocki N."/>
            <person name="Clum A."/>
            <person name="Copeland A."/>
            <person name="Hainaut M."/>
            <person name="Haridas S."/>
            <person name="Labutti K."/>
            <person name="Lindquist E."/>
            <person name="Lipzen A."/>
            <person name="Khouja H.-R."/>
            <person name="Murat C."/>
            <person name="Ohm R."/>
            <person name="Olson A."/>
            <person name="Spatafora J."/>
            <person name="Veneault-Fourrey C."/>
            <person name="Henrissat B."/>
            <person name="Grigoriev I."/>
            <person name="Martin F."/>
            <person name="Perotto S."/>
        </authorList>
    </citation>
    <scope>NUCLEOTIDE SEQUENCE [LARGE SCALE GENOMIC DNA]</scope>
    <source>
        <strain evidence="2 3">F</strain>
    </source>
</reference>
<evidence type="ECO:0000256" key="1">
    <source>
        <dbReference type="SAM" id="Phobius"/>
    </source>
</evidence>
<evidence type="ECO:0000313" key="2">
    <source>
        <dbReference type="EMBL" id="PMD37042.1"/>
    </source>
</evidence>
<keyword evidence="1" id="KW-1133">Transmembrane helix</keyword>